<gene>
    <name evidence="9" type="ORF">ILUMI_17997</name>
</gene>
<evidence type="ECO:0000256" key="1">
    <source>
        <dbReference type="ARBA" id="ARBA00011003"/>
    </source>
</evidence>
<keyword evidence="3" id="KW-0547">Nucleotide-binding</keyword>
<comment type="caution">
    <text evidence="9">The sequence shown here is derived from an EMBL/GenBank/DDBJ whole genome shotgun (WGS) entry which is preliminary data.</text>
</comment>
<dbReference type="EMBL" id="VTPC01079311">
    <property type="protein sequence ID" value="KAF2888175.1"/>
    <property type="molecule type" value="Genomic_DNA"/>
</dbReference>
<dbReference type="GO" id="GO:0051731">
    <property type="term" value="F:polynucleotide 5'-hydroxyl-kinase activity"/>
    <property type="evidence" value="ECO:0007669"/>
    <property type="project" value="InterPro"/>
</dbReference>
<dbReference type="InterPro" id="IPR032319">
    <property type="entry name" value="CLP1_P"/>
</dbReference>
<evidence type="ECO:0000259" key="8">
    <source>
        <dbReference type="Pfam" id="PF24419"/>
    </source>
</evidence>
<dbReference type="GO" id="GO:0005524">
    <property type="term" value="F:ATP binding"/>
    <property type="evidence" value="ECO:0007669"/>
    <property type="project" value="UniProtKB-KW"/>
</dbReference>
<accession>A0A8K0CR56</accession>
<dbReference type="Pfam" id="PF24419">
    <property type="entry name" value="Cupin_NOL9"/>
    <property type="match status" value="1"/>
</dbReference>
<feature type="domain" description="NOL9 N-terminal" evidence="8">
    <location>
        <begin position="2"/>
        <end position="104"/>
    </location>
</feature>
<dbReference type="InterPro" id="IPR027417">
    <property type="entry name" value="P-loop_NTPase"/>
</dbReference>
<sequence length="200" mass="23045">MSVTVLQGEVQTFGYTLTPSLEDVELYSPRGSAFLLFETKDFNSPIQPDLFDILCKLQMEIEDAKEFCGSLLPSSTVILRKRILQNHFKFLQKHISRQVFLKCEYRMPRCVFRNVIGNWNVLKILNKWNELIDLMKPSSKTLLCGGKRVGKSTMLRYLINQLLMKHSEVLVIDLDPGRPEFTVSGCVSVTVVNELIWRTQ</sequence>
<name>A0A8K0CR56_IGNLU</name>
<evidence type="ECO:0000256" key="2">
    <source>
        <dbReference type="ARBA" id="ARBA00022679"/>
    </source>
</evidence>
<protein>
    <recommendedName>
        <fullName evidence="6">Polynucleotide 5'-hydroxyl-kinase NOL9</fullName>
    </recommendedName>
</protein>
<keyword evidence="10" id="KW-1185">Reference proteome</keyword>
<dbReference type="AlphaFoldDB" id="A0A8K0CR56"/>
<evidence type="ECO:0000259" key="7">
    <source>
        <dbReference type="Pfam" id="PF16575"/>
    </source>
</evidence>
<dbReference type="Proteomes" id="UP000801492">
    <property type="component" value="Unassembled WGS sequence"/>
</dbReference>
<evidence type="ECO:0000313" key="9">
    <source>
        <dbReference type="EMBL" id="KAF2888175.1"/>
    </source>
</evidence>
<dbReference type="GO" id="GO:0005634">
    <property type="term" value="C:nucleus"/>
    <property type="evidence" value="ECO:0007669"/>
    <property type="project" value="TreeGrafter"/>
</dbReference>
<dbReference type="InterPro" id="IPR045116">
    <property type="entry name" value="Clp1/Grc3"/>
</dbReference>
<dbReference type="Gene3D" id="3.40.50.300">
    <property type="entry name" value="P-loop containing nucleotide triphosphate hydrolases"/>
    <property type="match status" value="1"/>
</dbReference>
<evidence type="ECO:0000256" key="4">
    <source>
        <dbReference type="ARBA" id="ARBA00022777"/>
    </source>
</evidence>
<evidence type="ECO:0000313" key="10">
    <source>
        <dbReference type="Proteomes" id="UP000801492"/>
    </source>
</evidence>
<keyword evidence="5" id="KW-0067">ATP-binding</keyword>
<dbReference type="InterPro" id="IPR057573">
    <property type="entry name" value="NOL9_N"/>
</dbReference>
<evidence type="ECO:0000256" key="5">
    <source>
        <dbReference type="ARBA" id="ARBA00022840"/>
    </source>
</evidence>
<keyword evidence="4" id="KW-0418">Kinase</keyword>
<dbReference type="Pfam" id="PF16575">
    <property type="entry name" value="CLP1_P"/>
    <property type="match status" value="1"/>
</dbReference>
<dbReference type="PANTHER" id="PTHR12755:SF3">
    <property type="entry name" value="POLYNUCLEOTIDE 5'-HYDROXYL-KINASE NOL9"/>
    <property type="match status" value="1"/>
</dbReference>
<evidence type="ECO:0000256" key="3">
    <source>
        <dbReference type="ARBA" id="ARBA00022741"/>
    </source>
</evidence>
<organism evidence="9 10">
    <name type="scientific">Ignelater luminosus</name>
    <name type="common">Cucubano</name>
    <name type="synonym">Pyrophorus luminosus</name>
    <dbReference type="NCBI Taxonomy" id="2038154"/>
    <lineage>
        <taxon>Eukaryota</taxon>
        <taxon>Metazoa</taxon>
        <taxon>Ecdysozoa</taxon>
        <taxon>Arthropoda</taxon>
        <taxon>Hexapoda</taxon>
        <taxon>Insecta</taxon>
        <taxon>Pterygota</taxon>
        <taxon>Neoptera</taxon>
        <taxon>Endopterygota</taxon>
        <taxon>Coleoptera</taxon>
        <taxon>Polyphaga</taxon>
        <taxon>Elateriformia</taxon>
        <taxon>Elateroidea</taxon>
        <taxon>Elateridae</taxon>
        <taxon>Agrypninae</taxon>
        <taxon>Pyrophorini</taxon>
        <taxon>Ignelater</taxon>
    </lineage>
</organism>
<reference evidence="9" key="1">
    <citation type="submission" date="2019-08" db="EMBL/GenBank/DDBJ databases">
        <title>The genome of the North American firefly Photinus pyralis.</title>
        <authorList>
            <consortium name="Photinus pyralis genome working group"/>
            <person name="Fallon T.R."/>
            <person name="Sander Lower S.E."/>
            <person name="Weng J.-K."/>
        </authorList>
    </citation>
    <scope>NUCLEOTIDE SEQUENCE</scope>
    <source>
        <strain evidence="9">TRF0915ILg1</strain>
        <tissue evidence="9">Whole body</tissue>
    </source>
</reference>
<evidence type="ECO:0000256" key="6">
    <source>
        <dbReference type="ARBA" id="ARBA00071212"/>
    </source>
</evidence>
<feature type="domain" description="Clp1 P-loop" evidence="7">
    <location>
        <begin position="145"/>
        <end position="195"/>
    </location>
</feature>
<keyword evidence="2" id="KW-0808">Transferase</keyword>
<proteinExistence type="inferred from homology"/>
<dbReference type="GO" id="GO:0000448">
    <property type="term" value="P:cleavage in ITS2 between 5.8S rRNA and LSU-rRNA of tricistronic rRNA transcript (SSU-rRNA, 5.8S rRNA, LSU-rRNA)"/>
    <property type="evidence" value="ECO:0007669"/>
    <property type="project" value="TreeGrafter"/>
</dbReference>
<dbReference type="SUPFAM" id="SSF52540">
    <property type="entry name" value="P-loop containing nucleoside triphosphate hydrolases"/>
    <property type="match status" value="1"/>
</dbReference>
<dbReference type="OrthoDB" id="2405412at2759"/>
<comment type="similarity">
    <text evidence="1">Belongs to the Clp1 family. NOL9/GRC3 subfamily.</text>
</comment>
<dbReference type="PANTHER" id="PTHR12755">
    <property type="entry name" value="CLEAVAGE/POLYADENYLATION FACTOR IA SUBUNIT CLP1P"/>
    <property type="match status" value="1"/>
</dbReference>